<dbReference type="AlphaFoldDB" id="A0A553MZG0"/>
<protein>
    <submittedName>
        <fullName evidence="2">Uncharacterized protein</fullName>
    </submittedName>
</protein>
<comment type="caution">
    <text evidence="2">The sequence shown here is derived from an EMBL/GenBank/DDBJ whole genome shotgun (WGS) entry which is preliminary data.</text>
</comment>
<name>A0A553MZG0_9TELE</name>
<sequence length="152" mass="17294">MEQSCTSSAPQGLQRRVAFMERDHIRRPSVPSSSERTLPLQPYILPFYPDLKHQTDMKERSHISNIVEKCKQRLKPEKQAACIAVRHLMPLDTMDTLRISQTTYEQARVTGGTLGLGKLPKGSRLLPSTEKLHQQGPQESSQLQMFRKSHSS</sequence>
<feature type="region of interest" description="Disordered" evidence="1">
    <location>
        <begin position="129"/>
        <end position="152"/>
    </location>
</feature>
<accession>A0A553MZG0</accession>
<keyword evidence="3" id="KW-1185">Reference proteome</keyword>
<feature type="compositionally biased region" description="Polar residues" evidence="1">
    <location>
        <begin position="135"/>
        <end position="144"/>
    </location>
</feature>
<reference evidence="2 3" key="1">
    <citation type="journal article" date="2019" name="Sci. Data">
        <title>Hybrid genome assembly and annotation of Danionella translucida.</title>
        <authorList>
            <person name="Kadobianskyi M."/>
            <person name="Schulze L."/>
            <person name="Schuelke M."/>
            <person name="Judkewitz B."/>
        </authorList>
    </citation>
    <scope>NUCLEOTIDE SEQUENCE [LARGE SCALE GENOMIC DNA]</scope>
    <source>
        <strain evidence="2 3">Bolton</strain>
    </source>
</reference>
<proteinExistence type="predicted"/>
<dbReference type="Proteomes" id="UP000316079">
    <property type="component" value="Unassembled WGS sequence"/>
</dbReference>
<evidence type="ECO:0000313" key="2">
    <source>
        <dbReference type="EMBL" id="TRY58576.1"/>
    </source>
</evidence>
<organism evidence="2 3">
    <name type="scientific">Danionella cerebrum</name>
    <dbReference type="NCBI Taxonomy" id="2873325"/>
    <lineage>
        <taxon>Eukaryota</taxon>
        <taxon>Metazoa</taxon>
        <taxon>Chordata</taxon>
        <taxon>Craniata</taxon>
        <taxon>Vertebrata</taxon>
        <taxon>Euteleostomi</taxon>
        <taxon>Actinopterygii</taxon>
        <taxon>Neopterygii</taxon>
        <taxon>Teleostei</taxon>
        <taxon>Ostariophysi</taxon>
        <taxon>Cypriniformes</taxon>
        <taxon>Danionidae</taxon>
        <taxon>Danioninae</taxon>
        <taxon>Danionella</taxon>
    </lineage>
</organism>
<dbReference type="EMBL" id="SRMA01027183">
    <property type="protein sequence ID" value="TRY58576.1"/>
    <property type="molecule type" value="Genomic_DNA"/>
</dbReference>
<gene>
    <name evidence="2" type="ORF">DNTS_018095</name>
</gene>
<evidence type="ECO:0000256" key="1">
    <source>
        <dbReference type="SAM" id="MobiDB-lite"/>
    </source>
</evidence>
<evidence type="ECO:0000313" key="3">
    <source>
        <dbReference type="Proteomes" id="UP000316079"/>
    </source>
</evidence>